<evidence type="ECO:0000256" key="6">
    <source>
        <dbReference type="ARBA" id="ARBA00023159"/>
    </source>
</evidence>
<proteinExistence type="inferred from homology"/>
<dbReference type="InterPro" id="IPR004827">
    <property type="entry name" value="bZIP"/>
</dbReference>
<dbReference type="CDD" id="cd12193">
    <property type="entry name" value="bZIP_GCN4"/>
    <property type="match status" value="1"/>
</dbReference>
<dbReference type="GO" id="GO:0005634">
    <property type="term" value="C:nucleus"/>
    <property type="evidence" value="ECO:0007669"/>
    <property type="project" value="UniProtKB-SubCell"/>
</dbReference>
<evidence type="ECO:0000313" key="14">
    <source>
        <dbReference type="EMBL" id="KAK4453944.1"/>
    </source>
</evidence>
<evidence type="ECO:0000256" key="9">
    <source>
        <dbReference type="ARBA" id="ARBA00061302"/>
    </source>
</evidence>
<keyword evidence="3" id="KW-0028">Amino-acid biosynthesis</keyword>
<keyword evidence="6" id="KW-0010">Activator</keyword>
<evidence type="ECO:0000256" key="10">
    <source>
        <dbReference type="ARBA" id="ARBA00073680"/>
    </source>
</evidence>
<dbReference type="InterPro" id="IPR046347">
    <property type="entry name" value="bZIP_sf"/>
</dbReference>
<dbReference type="GO" id="GO:0005667">
    <property type="term" value="C:transcription regulator complex"/>
    <property type="evidence" value="ECO:0007669"/>
    <property type="project" value="TreeGrafter"/>
</dbReference>
<dbReference type="GO" id="GO:0000978">
    <property type="term" value="F:RNA polymerase II cis-regulatory region sequence-specific DNA binding"/>
    <property type="evidence" value="ECO:0007669"/>
    <property type="project" value="TreeGrafter"/>
</dbReference>
<dbReference type="FunFam" id="3.30.160.60:FF:001491">
    <property type="entry name" value="Cross-pathway control protein A"/>
    <property type="match status" value="1"/>
</dbReference>
<dbReference type="EMBL" id="MU865918">
    <property type="protein sequence ID" value="KAK4453944.1"/>
    <property type="molecule type" value="Genomic_DNA"/>
</dbReference>
<dbReference type="PROSITE" id="PS50217">
    <property type="entry name" value="BZIP"/>
    <property type="match status" value="1"/>
</dbReference>
<comment type="subcellular location">
    <subcellularLocation>
        <location evidence="1">Nucleus</location>
    </subcellularLocation>
</comment>
<evidence type="ECO:0000256" key="8">
    <source>
        <dbReference type="ARBA" id="ARBA00023242"/>
    </source>
</evidence>
<sequence length="472" mass="51072">MAPSAPLVGVCGWVGLCSTLPVKVELNFGTLLPSSRSSSLTNTATISGQDLPVFTTDSSQSSWLPSSSSSLSAPSAQQLQLQHLNLPPHQQDFVLFDQPIKQRPPNRSVSQPSANGGVNQTNQQPRSQQLYQQQASSPSLQNQRVASIIQATGHQTTSPAFTNRFSSPAQNPHQHQFYASSAPSSSAALNLHKPSNQNRPRPPVPLFTQSTGNIPQAKMQLQGKEQRYPLNHELSSHIRLDLDLEGFTAFEGGASTTAYSSPALPNVFDLDSSASSTNNMGTVSPHDLLISEPFMSAPNSSALTALTSPSVYNDSPDFDGYDVSPNFGSADFGDGSDVWFPLFPPTNNNNNNTQVAVKPDQSPATQSDELEVVETATAGHQRRKSGNSPPSGRHSSVSGVNSRRRDKPLPPIIVEDPSDTVAMKRARNTLAARKSRERKAQRLDELEEKIEKLTADRDFWKERALALGAKME</sequence>
<feature type="region of interest" description="Disordered" evidence="12">
    <location>
        <begin position="101"/>
        <end position="203"/>
    </location>
</feature>
<evidence type="ECO:0000256" key="11">
    <source>
        <dbReference type="SAM" id="Coils"/>
    </source>
</evidence>
<feature type="coiled-coil region" evidence="11">
    <location>
        <begin position="436"/>
        <end position="463"/>
    </location>
</feature>
<feature type="compositionally biased region" description="Polar residues" evidence="12">
    <location>
        <begin position="105"/>
        <end position="122"/>
    </location>
</feature>
<feature type="compositionally biased region" description="Polar residues" evidence="12">
    <location>
        <begin position="142"/>
        <end position="178"/>
    </location>
</feature>
<reference evidence="14" key="2">
    <citation type="submission" date="2023-05" db="EMBL/GenBank/DDBJ databases">
        <authorList>
            <consortium name="Lawrence Berkeley National Laboratory"/>
            <person name="Steindorff A."/>
            <person name="Hensen N."/>
            <person name="Bonometti L."/>
            <person name="Westerberg I."/>
            <person name="Brannstrom I.O."/>
            <person name="Guillou S."/>
            <person name="Cros-Aarteil S."/>
            <person name="Calhoun S."/>
            <person name="Haridas S."/>
            <person name="Kuo A."/>
            <person name="Mondo S."/>
            <person name="Pangilinan J."/>
            <person name="Riley R."/>
            <person name="Labutti K."/>
            <person name="Andreopoulos B."/>
            <person name="Lipzen A."/>
            <person name="Chen C."/>
            <person name="Yanf M."/>
            <person name="Daum C."/>
            <person name="Ng V."/>
            <person name="Clum A."/>
            <person name="Ohm R."/>
            <person name="Martin F."/>
            <person name="Silar P."/>
            <person name="Natvig D."/>
            <person name="Lalanne C."/>
            <person name="Gautier V."/>
            <person name="Ament-Velasquez S.L."/>
            <person name="Kruys A."/>
            <person name="Hutchinson M.I."/>
            <person name="Powell A.J."/>
            <person name="Barry K."/>
            <person name="Miller A.N."/>
            <person name="Grigoriev I.V."/>
            <person name="Debuchy R."/>
            <person name="Gladieux P."/>
            <person name="Thoren M.H."/>
            <person name="Johannesson H."/>
        </authorList>
    </citation>
    <scope>NUCLEOTIDE SEQUENCE</scope>
    <source>
        <strain evidence="14">PSN243</strain>
    </source>
</reference>
<evidence type="ECO:0000256" key="5">
    <source>
        <dbReference type="ARBA" id="ARBA00023125"/>
    </source>
</evidence>
<keyword evidence="7" id="KW-0804">Transcription</keyword>
<dbReference type="SUPFAM" id="SSF57959">
    <property type="entry name" value="Leucine zipper domain"/>
    <property type="match status" value="1"/>
</dbReference>
<dbReference type="PANTHER" id="PTHR11462:SF35">
    <property type="entry name" value="TRANSCRIPTION FACTOR JRA"/>
    <property type="match status" value="1"/>
</dbReference>
<dbReference type="AlphaFoldDB" id="A0AAV9H186"/>
<evidence type="ECO:0000256" key="12">
    <source>
        <dbReference type="SAM" id="MobiDB-lite"/>
    </source>
</evidence>
<dbReference type="PANTHER" id="PTHR11462">
    <property type="entry name" value="JUN TRANSCRIPTION FACTOR-RELATED"/>
    <property type="match status" value="1"/>
</dbReference>
<reference evidence="14" key="1">
    <citation type="journal article" date="2023" name="Mol. Phylogenet. Evol.">
        <title>Genome-scale phylogeny and comparative genomics of the fungal order Sordariales.</title>
        <authorList>
            <person name="Hensen N."/>
            <person name="Bonometti L."/>
            <person name="Westerberg I."/>
            <person name="Brannstrom I.O."/>
            <person name="Guillou S."/>
            <person name="Cros-Aarteil S."/>
            <person name="Calhoun S."/>
            <person name="Haridas S."/>
            <person name="Kuo A."/>
            <person name="Mondo S."/>
            <person name="Pangilinan J."/>
            <person name="Riley R."/>
            <person name="LaButti K."/>
            <person name="Andreopoulos B."/>
            <person name="Lipzen A."/>
            <person name="Chen C."/>
            <person name="Yan M."/>
            <person name="Daum C."/>
            <person name="Ng V."/>
            <person name="Clum A."/>
            <person name="Steindorff A."/>
            <person name="Ohm R.A."/>
            <person name="Martin F."/>
            <person name="Silar P."/>
            <person name="Natvig D.O."/>
            <person name="Lalanne C."/>
            <person name="Gautier V."/>
            <person name="Ament-Velasquez S.L."/>
            <person name="Kruys A."/>
            <person name="Hutchinson M.I."/>
            <person name="Powell A.J."/>
            <person name="Barry K."/>
            <person name="Miller A.N."/>
            <person name="Grigoriev I.V."/>
            <person name="Debuchy R."/>
            <person name="Gladieux P."/>
            <person name="Hiltunen Thoren M."/>
            <person name="Johannesson H."/>
        </authorList>
    </citation>
    <scope>NUCLEOTIDE SEQUENCE</scope>
    <source>
        <strain evidence="14">PSN243</strain>
    </source>
</reference>
<dbReference type="GO" id="GO:0000981">
    <property type="term" value="F:DNA-binding transcription factor activity, RNA polymerase II-specific"/>
    <property type="evidence" value="ECO:0007669"/>
    <property type="project" value="TreeGrafter"/>
</dbReference>
<keyword evidence="11" id="KW-0175">Coiled coil</keyword>
<dbReference type="GO" id="GO:0001080">
    <property type="term" value="P:nitrogen catabolite activation of transcription from RNA polymerase II promoter"/>
    <property type="evidence" value="ECO:0007669"/>
    <property type="project" value="TreeGrafter"/>
</dbReference>
<dbReference type="Pfam" id="PF07716">
    <property type="entry name" value="bZIP_2"/>
    <property type="match status" value="1"/>
</dbReference>
<dbReference type="GO" id="GO:1903833">
    <property type="term" value="P:positive regulation of cellular response to amino acid starvation"/>
    <property type="evidence" value="ECO:0007669"/>
    <property type="project" value="TreeGrafter"/>
</dbReference>
<comment type="similarity">
    <text evidence="9">Belongs to the bZIP family. GCN4 subfamily.</text>
</comment>
<evidence type="ECO:0000256" key="7">
    <source>
        <dbReference type="ARBA" id="ARBA00023163"/>
    </source>
</evidence>
<gene>
    <name evidence="14" type="ORF">QBC34DRAFT_446005</name>
</gene>
<organism evidence="14 15">
    <name type="scientific">Podospora aff. communis PSN243</name>
    <dbReference type="NCBI Taxonomy" id="3040156"/>
    <lineage>
        <taxon>Eukaryota</taxon>
        <taxon>Fungi</taxon>
        <taxon>Dikarya</taxon>
        <taxon>Ascomycota</taxon>
        <taxon>Pezizomycotina</taxon>
        <taxon>Sordariomycetes</taxon>
        <taxon>Sordariomycetidae</taxon>
        <taxon>Sordariales</taxon>
        <taxon>Podosporaceae</taxon>
        <taxon>Podospora</taxon>
    </lineage>
</organism>
<feature type="compositionally biased region" description="Low complexity" evidence="12">
    <location>
        <begin position="179"/>
        <end position="188"/>
    </location>
</feature>
<feature type="compositionally biased region" description="Low complexity" evidence="12">
    <location>
        <begin position="123"/>
        <end position="141"/>
    </location>
</feature>
<keyword evidence="5" id="KW-0238">DNA-binding</keyword>
<comment type="subunit">
    <text evidence="2">Binds DNA as a dimer.</text>
</comment>
<keyword evidence="8" id="KW-0539">Nucleus</keyword>
<dbReference type="Gene3D" id="3.30.160.60">
    <property type="entry name" value="Classic Zinc Finger"/>
    <property type="match status" value="1"/>
</dbReference>
<protein>
    <recommendedName>
        <fullName evidence="10">Cross-pathway control protein 1</fullName>
    </recommendedName>
</protein>
<evidence type="ECO:0000256" key="2">
    <source>
        <dbReference type="ARBA" id="ARBA00011195"/>
    </source>
</evidence>
<name>A0AAV9H186_9PEZI</name>
<comment type="caution">
    <text evidence="14">The sequence shown here is derived from an EMBL/GenBank/DDBJ whole genome shotgun (WGS) entry which is preliminary data.</text>
</comment>
<feature type="region of interest" description="Disordered" evidence="12">
    <location>
        <begin position="341"/>
        <end position="417"/>
    </location>
</feature>
<feature type="domain" description="BZIP" evidence="13">
    <location>
        <begin position="424"/>
        <end position="472"/>
    </location>
</feature>
<keyword evidence="4" id="KW-0805">Transcription regulation</keyword>
<evidence type="ECO:0000256" key="1">
    <source>
        <dbReference type="ARBA" id="ARBA00004123"/>
    </source>
</evidence>
<keyword evidence="15" id="KW-1185">Reference proteome</keyword>
<dbReference type="InterPro" id="IPR050946">
    <property type="entry name" value="AP-1_TF_bZIP"/>
</dbReference>
<dbReference type="PROSITE" id="PS00036">
    <property type="entry name" value="BZIP_BASIC"/>
    <property type="match status" value="1"/>
</dbReference>
<dbReference type="GO" id="GO:0008652">
    <property type="term" value="P:amino acid biosynthetic process"/>
    <property type="evidence" value="ECO:0007669"/>
    <property type="project" value="UniProtKB-KW"/>
</dbReference>
<dbReference type="Proteomes" id="UP001321760">
    <property type="component" value="Unassembled WGS sequence"/>
</dbReference>
<evidence type="ECO:0000259" key="13">
    <source>
        <dbReference type="PROSITE" id="PS50217"/>
    </source>
</evidence>
<evidence type="ECO:0000256" key="4">
    <source>
        <dbReference type="ARBA" id="ARBA00023015"/>
    </source>
</evidence>
<evidence type="ECO:0000313" key="15">
    <source>
        <dbReference type="Proteomes" id="UP001321760"/>
    </source>
</evidence>
<evidence type="ECO:0000256" key="3">
    <source>
        <dbReference type="ARBA" id="ARBA00022605"/>
    </source>
</evidence>
<feature type="compositionally biased region" description="Polar residues" evidence="12">
    <location>
        <begin position="386"/>
        <end position="401"/>
    </location>
</feature>
<accession>A0AAV9H186</accession>